<feature type="transmembrane region" description="Helical" evidence="13">
    <location>
        <begin position="118"/>
        <end position="143"/>
    </location>
</feature>
<evidence type="ECO:0000256" key="4">
    <source>
        <dbReference type="ARBA" id="ARBA00022448"/>
    </source>
</evidence>
<feature type="transmembrane region" description="Helical" evidence="13">
    <location>
        <begin position="60"/>
        <end position="81"/>
    </location>
</feature>
<dbReference type="InterPro" id="IPR013130">
    <property type="entry name" value="Fe3_Rdtase_TM_dom"/>
</dbReference>
<evidence type="ECO:0000256" key="8">
    <source>
        <dbReference type="ARBA" id="ARBA00022989"/>
    </source>
</evidence>
<dbReference type="InterPro" id="IPR017938">
    <property type="entry name" value="Riboflavin_synthase-like_b-brl"/>
</dbReference>
<feature type="transmembrane region" description="Helical" evidence="13">
    <location>
        <begin position="289"/>
        <end position="314"/>
    </location>
</feature>
<dbReference type="Pfam" id="PF08022">
    <property type="entry name" value="FAD_binding_8"/>
    <property type="match status" value="1"/>
</dbReference>
<gene>
    <name evidence="15" type="ORF">DMC30DRAFT_416755</name>
</gene>
<dbReference type="SFLD" id="SFLDS00052">
    <property type="entry name" value="Ferric_Reductase_Domain"/>
    <property type="match status" value="1"/>
</dbReference>
<evidence type="ECO:0000256" key="2">
    <source>
        <dbReference type="ARBA" id="ARBA00006278"/>
    </source>
</evidence>
<dbReference type="Gene3D" id="3.40.50.80">
    <property type="entry name" value="Nucleotide-binding domain of ferredoxin-NADP reductase (FNR) module"/>
    <property type="match status" value="1"/>
</dbReference>
<dbReference type="GO" id="GO:0006879">
    <property type="term" value="P:intracellular iron ion homeostasis"/>
    <property type="evidence" value="ECO:0007669"/>
    <property type="project" value="TreeGrafter"/>
</dbReference>
<keyword evidence="9" id="KW-0560">Oxidoreductase</keyword>
<dbReference type="Proteomes" id="UP000311382">
    <property type="component" value="Unassembled WGS sequence"/>
</dbReference>
<dbReference type="CDD" id="cd06186">
    <property type="entry name" value="NOX_Duox_like_FAD_NADP"/>
    <property type="match status" value="1"/>
</dbReference>
<evidence type="ECO:0000256" key="6">
    <source>
        <dbReference type="ARBA" id="ARBA00022692"/>
    </source>
</evidence>
<proteinExistence type="inferred from homology"/>
<evidence type="ECO:0000256" key="10">
    <source>
        <dbReference type="ARBA" id="ARBA00023065"/>
    </source>
</evidence>
<evidence type="ECO:0000256" key="11">
    <source>
        <dbReference type="ARBA" id="ARBA00023136"/>
    </source>
</evidence>
<sequence>MDMHGGLSASDACYVGEHNGTYPNGTLGAGTFAFGHYVPTMVEKSTCQMANDPWMGSAKYGLWTTYFLVAVFALAAVVNGLKRLEVLSRNAALPSPFVVPTRLQAFIRALDQPRLSRFVPPLGTSLVVLAFTVFSFAVCFGIRPYYRPPNFGSSPLGLRSEWIATALIVWIFATAMKRNALAWLTGLTFHRLMSLHKTLPWLCLFFSAVHTGAMIVRAHAQQPWAVTWRTNSAYGWSAWAALASLFWLCALSLGPVRRLSHEFFYPMHVVAAVVFLGTCYHHFARLLGSWAYLHASVVVLGVAFLHRLGAVAFFSHLFTRHDVATVETLGDGAVAVNVEVKSDMRWTAGQHVFVRFLTLQPWSTHPFTIASLDPASLPSSSDSPTRKMRLVLRPHSGLTARLASLASTANPRALPVLLDGPYGASPSTILQGTDEVLFLAGGTGMSFVFPLLDALVRGTELHVVRSVRLVWAVPSAECVGWFADELKETLGAFTRARQLEMAKGESADSLDKLGAGATASTYANRVGPTLREVSVEIYVTRAVDASAGDKGLGSAEQAPLSSVEQVSLQRGDRPDVARIVDETIKGTNDRLAVVSCGPPSLLTTARNTVARAQLAIATGALGRDGKGAEEVSLWEESFEL</sequence>
<comment type="subcellular location">
    <subcellularLocation>
        <location evidence="1">Cell membrane</location>
        <topology evidence="1">Multi-pass membrane protein</topology>
    </subcellularLocation>
</comment>
<dbReference type="InterPro" id="IPR039261">
    <property type="entry name" value="FNR_nucleotide-bd"/>
</dbReference>
<evidence type="ECO:0000313" key="16">
    <source>
        <dbReference type="Proteomes" id="UP000311382"/>
    </source>
</evidence>
<dbReference type="SUPFAM" id="SSF63380">
    <property type="entry name" value="Riboflavin synthase domain-like"/>
    <property type="match status" value="1"/>
</dbReference>
<evidence type="ECO:0000256" key="5">
    <source>
        <dbReference type="ARBA" id="ARBA00022475"/>
    </source>
</evidence>
<keyword evidence="11 13" id="KW-0472">Membrane</keyword>
<evidence type="ECO:0000256" key="1">
    <source>
        <dbReference type="ARBA" id="ARBA00004651"/>
    </source>
</evidence>
<dbReference type="InterPro" id="IPR013121">
    <property type="entry name" value="Fe_red_NAD-bd_6"/>
</dbReference>
<accession>A0A5C5FVA9</accession>
<dbReference type="GO" id="GO:0052851">
    <property type="term" value="F:ferric-chelate reductase (NADPH) activity"/>
    <property type="evidence" value="ECO:0007669"/>
    <property type="project" value="UniProtKB-EC"/>
</dbReference>
<feature type="transmembrane region" description="Helical" evidence="13">
    <location>
        <begin position="199"/>
        <end position="216"/>
    </location>
</feature>
<feature type="domain" description="FAD-binding FR-type" evidence="14">
    <location>
        <begin position="304"/>
        <end position="428"/>
    </location>
</feature>
<keyword evidence="4" id="KW-0813">Transport</keyword>
<keyword evidence="7" id="KW-0249">Electron transport</keyword>
<dbReference type="GO" id="GO:0005886">
    <property type="term" value="C:plasma membrane"/>
    <property type="evidence" value="ECO:0007669"/>
    <property type="project" value="UniProtKB-SubCell"/>
</dbReference>
<evidence type="ECO:0000256" key="12">
    <source>
        <dbReference type="ARBA" id="ARBA00048483"/>
    </source>
</evidence>
<dbReference type="STRING" id="5288.A0A5C5FVA9"/>
<dbReference type="GO" id="GO:0015677">
    <property type="term" value="P:copper ion import"/>
    <property type="evidence" value="ECO:0007669"/>
    <property type="project" value="TreeGrafter"/>
</dbReference>
<dbReference type="GO" id="GO:0006826">
    <property type="term" value="P:iron ion transport"/>
    <property type="evidence" value="ECO:0007669"/>
    <property type="project" value="TreeGrafter"/>
</dbReference>
<dbReference type="PANTHER" id="PTHR32361">
    <property type="entry name" value="FERRIC/CUPRIC REDUCTASE TRANSMEMBRANE COMPONENT"/>
    <property type="match status" value="1"/>
</dbReference>
<evidence type="ECO:0000256" key="9">
    <source>
        <dbReference type="ARBA" id="ARBA00023002"/>
    </source>
</evidence>
<dbReference type="EC" id="1.16.1.9" evidence="3"/>
<dbReference type="InterPro" id="IPR051410">
    <property type="entry name" value="Ferric/Cupric_Reductase"/>
</dbReference>
<keyword evidence="8 13" id="KW-1133">Transmembrane helix</keyword>
<dbReference type="Pfam" id="PF08030">
    <property type="entry name" value="NAD_binding_6"/>
    <property type="match status" value="1"/>
</dbReference>
<feature type="transmembrane region" description="Helical" evidence="13">
    <location>
        <begin position="236"/>
        <end position="256"/>
    </location>
</feature>
<evidence type="ECO:0000256" key="7">
    <source>
        <dbReference type="ARBA" id="ARBA00022982"/>
    </source>
</evidence>
<evidence type="ECO:0000259" key="14">
    <source>
        <dbReference type="PROSITE" id="PS51384"/>
    </source>
</evidence>
<dbReference type="SUPFAM" id="SSF52343">
    <property type="entry name" value="Ferredoxin reductase-like, C-terminal NADP-linked domain"/>
    <property type="match status" value="1"/>
</dbReference>
<comment type="catalytic activity">
    <reaction evidence="12">
        <text>2 a Fe(II)-siderophore + NADP(+) + H(+) = 2 a Fe(III)-siderophore + NADPH</text>
        <dbReference type="Rhea" id="RHEA:28795"/>
        <dbReference type="Rhea" id="RHEA-COMP:11342"/>
        <dbReference type="Rhea" id="RHEA-COMP:11344"/>
        <dbReference type="ChEBI" id="CHEBI:15378"/>
        <dbReference type="ChEBI" id="CHEBI:29033"/>
        <dbReference type="ChEBI" id="CHEBI:29034"/>
        <dbReference type="ChEBI" id="CHEBI:57783"/>
        <dbReference type="ChEBI" id="CHEBI:58349"/>
        <dbReference type="EC" id="1.16.1.9"/>
    </reaction>
</comment>
<dbReference type="InterPro" id="IPR017927">
    <property type="entry name" value="FAD-bd_FR_type"/>
</dbReference>
<dbReference type="PROSITE" id="PS51384">
    <property type="entry name" value="FAD_FR"/>
    <property type="match status" value="1"/>
</dbReference>
<evidence type="ECO:0000256" key="3">
    <source>
        <dbReference type="ARBA" id="ARBA00012668"/>
    </source>
</evidence>
<protein>
    <recommendedName>
        <fullName evidence="3">ferric-chelate reductase (NADPH)</fullName>
        <ecNumber evidence="3">1.16.1.9</ecNumber>
    </recommendedName>
</protein>
<comment type="caution">
    <text evidence="15">The sequence shown here is derived from an EMBL/GenBank/DDBJ whole genome shotgun (WGS) entry which is preliminary data.</text>
</comment>
<name>A0A5C5FVA9_9BASI</name>
<dbReference type="Pfam" id="PF01794">
    <property type="entry name" value="Ferric_reduct"/>
    <property type="match status" value="1"/>
</dbReference>
<dbReference type="AlphaFoldDB" id="A0A5C5FVA9"/>
<keyword evidence="16" id="KW-1185">Reference proteome</keyword>
<evidence type="ECO:0000313" key="15">
    <source>
        <dbReference type="EMBL" id="TNY20635.1"/>
    </source>
</evidence>
<dbReference type="EMBL" id="SOZI01000061">
    <property type="protein sequence ID" value="TNY20635.1"/>
    <property type="molecule type" value="Genomic_DNA"/>
</dbReference>
<dbReference type="InterPro" id="IPR013112">
    <property type="entry name" value="FAD-bd_8"/>
</dbReference>
<evidence type="ECO:0000256" key="13">
    <source>
        <dbReference type="SAM" id="Phobius"/>
    </source>
</evidence>
<dbReference type="OrthoDB" id="17725at2759"/>
<dbReference type="SFLD" id="SFLDG01168">
    <property type="entry name" value="Ferric_reductase_subgroup_(FRE"/>
    <property type="match status" value="1"/>
</dbReference>
<keyword evidence="5" id="KW-1003">Cell membrane</keyword>
<comment type="similarity">
    <text evidence="2">Belongs to the ferric reductase (FRE) family.</text>
</comment>
<organism evidence="15 16">
    <name type="scientific">Rhodotorula diobovata</name>
    <dbReference type="NCBI Taxonomy" id="5288"/>
    <lineage>
        <taxon>Eukaryota</taxon>
        <taxon>Fungi</taxon>
        <taxon>Dikarya</taxon>
        <taxon>Basidiomycota</taxon>
        <taxon>Pucciniomycotina</taxon>
        <taxon>Microbotryomycetes</taxon>
        <taxon>Sporidiobolales</taxon>
        <taxon>Sporidiobolaceae</taxon>
        <taxon>Rhodotorula</taxon>
    </lineage>
</organism>
<reference evidence="15 16" key="1">
    <citation type="submission" date="2019-03" db="EMBL/GenBank/DDBJ databases">
        <title>Rhodosporidium diobovatum UCD-FST 08-225 genome sequencing, assembly, and annotation.</title>
        <authorList>
            <person name="Fakankun I.U."/>
            <person name="Fristensky B."/>
            <person name="Levin D.B."/>
        </authorList>
    </citation>
    <scope>NUCLEOTIDE SEQUENCE [LARGE SCALE GENOMIC DNA]</scope>
    <source>
        <strain evidence="15 16">UCD-FST 08-225</strain>
    </source>
</reference>
<keyword evidence="10" id="KW-0406">Ion transport</keyword>
<feature type="transmembrane region" description="Helical" evidence="13">
    <location>
        <begin position="263"/>
        <end position="283"/>
    </location>
</feature>
<keyword evidence="6 13" id="KW-0812">Transmembrane</keyword>